<evidence type="ECO:0000313" key="4">
    <source>
        <dbReference type="EMBL" id="CAF3760493.1"/>
    </source>
</evidence>
<gene>
    <name evidence="3" type="ORF">GPM918_LOCUS17652</name>
    <name evidence="2" type="ORF">OVA965_LOCUS14041</name>
    <name evidence="5" type="ORF">SRO942_LOCUS17649</name>
    <name evidence="4" type="ORF">TMI583_LOCUS14046</name>
</gene>
<dbReference type="EMBL" id="CAJOBC010004905">
    <property type="protein sequence ID" value="CAF3844768.1"/>
    <property type="molecule type" value="Genomic_DNA"/>
</dbReference>
<accession>A0A814MEI2</accession>
<dbReference type="Proteomes" id="UP000663829">
    <property type="component" value="Unassembled WGS sequence"/>
</dbReference>
<protein>
    <submittedName>
        <fullName evidence="3">Uncharacterized protein</fullName>
    </submittedName>
</protein>
<proteinExistence type="predicted"/>
<evidence type="ECO:0000313" key="5">
    <source>
        <dbReference type="EMBL" id="CAF3844768.1"/>
    </source>
</evidence>
<dbReference type="OrthoDB" id="6157510at2759"/>
<dbReference type="PANTHER" id="PTHR33444:SF7">
    <property type="entry name" value="TRANSMEMBRANE PROTEIN 272"/>
    <property type="match status" value="1"/>
</dbReference>
<feature type="transmembrane region" description="Helical" evidence="1">
    <location>
        <begin position="132"/>
        <end position="158"/>
    </location>
</feature>
<keyword evidence="1" id="KW-0812">Transmembrane</keyword>
<dbReference type="Proteomes" id="UP000682733">
    <property type="component" value="Unassembled WGS sequence"/>
</dbReference>
<sequence>MDTQTTQQIINENVDVTVTEETKLATRTTEEVAHELISEALKTNKKTILAIFCSSVGAIACCSLIFTITIPVIVLIIGTTFRYDCPIQPRIPFYLIVQGSFLTVTGTLGVILQVVSLLLLTKGRGAAVKKIARVRGIIVILSSVIFLIWVGFGCYWTFSIKNKVQYDPYISTNNMNTNAQNKNDLYCDKTLYIFTFVLLILTIICASILGCSTCCAEMLKLCT</sequence>
<dbReference type="EMBL" id="CAJNOK010005994">
    <property type="protein sequence ID" value="CAF0990325.1"/>
    <property type="molecule type" value="Genomic_DNA"/>
</dbReference>
<dbReference type="PANTHER" id="PTHR33444">
    <property type="entry name" value="SI:DKEY-19B23.12-RELATED"/>
    <property type="match status" value="1"/>
</dbReference>
<dbReference type="InterPro" id="IPR040350">
    <property type="entry name" value="TMEM272"/>
</dbReference>
<feature type="transmembrane region" description="Helical" evidence="1">
    <location>
        <begin position="93"/>
        <end position="120"/>
    </location>
</feature>
<organism evidence="3 6">
    <name type="scientific">Didymodactylos carnosus</name>
    <dbReference type="NCBI Taxonomy" id="1234261"/>
    <lineage>
        <taxon>Eukaryota</taxon>
        <taxon>Metazoa</taxon>
        <taxon>Spiralia</taxon>
        <taxon>Gnathifera</taxon>
        <taxon>Rotifera</taxon>
        <taxon>Eurotatoria</taxon>
        <taxon>Bdelloidea</taxon>
        <taxon>Philodinida</taxon>
        <taxon>Philodinidae</taxon>
        <taxon>Didymodactylos</taxon>
    </lineage>
</organism>
<dbReference type="EMBL" id="CAJOBA010006002">
    <property type="protein sequence ID" value="CAF3760493.1"/>
    <property type="molecule type" value="Genomic_DNA"/>
</dbReference>
<keyword evidence="1" id="KW-1133">Transmembrane helix</keyword>
<name>A0A814MEI2_9BILA</name>
<dbReference type="Proteomes" id="UP000681722">
    <property type="component" value="Unassembled WGS sequence"/>
</dbReference>
<comment type="caution">
    <text evidence="3">The sequence shown here is derived from an EMBL/GenBank/DDBJ whole genome shotgun (WGS) entry which is preliminary data.</text>
</comment>
<dbReference type="EMBL" id="CAJNOQ010004905">
    <property type="protein sequence ID" value="CAF1078584.1"/>
    <property type="molecule type" value="Genomic_DNA"/>
</dbReference>
<evidence type="ECO:0000313" key="3">
    <source>
        <dbReference type="EMBL" id="CAF1078584.1"/>
    </source>
</evidence>
<evidence type="ECO:0000313" key="2">
    <source>
        <dbReference type="EMBL" id="CAF0990325.1"/>
    </source>
</evidence>
<reference evidence="3" key="1">
    <citation type="submission" date="2021-02" db="EMBL/GenBank/DDBJ databases">
        <authorList>
            <person name="Nowell W R."/>
        </authorList>
    </citation>
    <scope>NUCLEOTIDE SEQUENCE</scope>
</reference>
<dbReference type="AlphaFoldDB" id="A0A814MEI2"/>
<keyword evidence="6" id="KW-1185">Reference proteome</keyword>
<keyword evidence="1" id="KW-0472">Membrane</keyword>
<feature type="transmembrane region" description="Helical" evidence="1">
    <location>
        <begin position="48"/>
        <end position="81"/>
    </location>
</feature>
<dbReference type="Proteomes" id="UP000677228">
    <property type="component" value="Unassembled WGS sequence"/>
</dbReference>
<evidence type="ECO:0000313" key="6">
    <source>
        <dbReference type="Proteomes" id="UP000663829"/>
    </source>
</evidence>
<evidence type="ECO:0000256" key="1">
    <source>
        <dbReference type="SAM" id="Phobius"/>
    </source>
</evidence>
<feature type="transmembrane region" description="Helical" evidence="1">
    <location>
        <begin position="191"/>
        <end position="211"/>
    </location>
</feature>